<evidence type="ECO:0000313" key="3">
    <source>
        <dbReference type="EMBL" id="GAA2935263.1"/>
    </source>
</evidence>
<dbReference type="InterPro" id="IPR002477">
    <property type="entry name" value="Peptidoglycan-bd-like"/>
</dbReference>
<evidence type="ECO:0000256" key="1">
    <source>
        <dbReference type="SAM" id="MobiDB-lite"/>
    </source>
</evidence>
<evidence type="ECO:0000259" key="2">
    <source>
        <dbReference type="SMART" id="SM00530"/>
    </source>
</evidence>
<accession>A0ABP6JMX3</accession>
<organism evidence="3 4">
    <name type="scientific">Streptomyces erythrogriseus</name>
    <dbReference type="NCBI Taxonomy" id="284027"/>
    <lineage>
        <taxon>Bacteria</taxon>
        <taxon>Bacillati</taxon>
        <taxon>Actinomycetota</taxon>
        <taxon>Actinomycetes</taxon>
        <taxon>Kitasatosporales</taxon>
        <taxon>Streptomycetaceae</taxon>
        <taxon>Streptomyces</taxon>
        <taxon>Streptomyces griseoincarnatus group</taxon>
    </lineage>
</organism>
<proteinExistence type="predicted"/>
<sequence>MSRWKELPAELHPQVRDLIVRLRRLKDRSEYSTRQVAARTGYSARSWERYLGGRSLPPREAVEALARVCGGDPSSLLVLHEMASDRWGETHGGSPSTSPPATDQEPPAPVTPWPYGRAMRVALTAGVTALVLSVSAVLVLAAELAEAREAARAARADTVAAAGATAPDPAAVLPSLHTCRLARTDGRWYAGHSRTLRAVATYGHAGPVVIEAQCLLRRAGASPGDVDGIFGPLTRRAVRRFQDREGLTVDGAVGPDTWRALRTWGAT</sequence>
<dbReference type="Pfam" id="PF01471">
    <property type="entry name" value="PG_binding_1"/>
    <property type="match status" value="1"/>
</dbReference>
<dbReference type="InterPro" id="IPR036366">
    <property type="entry name" value="PGBDSf"/>
</dbReference>
<feature type="domain" description="HTH cro/C1-type" evidence="2">
    <location>
        <begin position="21"/>
        <end position="76"/>
    </location>
</feature>
<gene>
    <name evidence="3" type="ORF">GCM10010478_40740</name>
</gene>
<dbReference type="Pfam" id="PF13560">
    <property type="entry name" value="HTH_31"/>
    <property type="match status" value="1"/>
</dbReference>
<reference evidence="4" key="1">
    <citation type="journal article" date="2019" name="Int. J. Syst. Evol. Microbiol.">
        <title>The Global Catalogue of Microorganisms (GCM) 10K type strain sequencing project: providing services to taxonomists for standard genome sequencing and annotation.</title>
        <authorList>
            <consortium name="The Broad Institute Genomics Platform"/>
            <consortium name="The Broad Institute Genome Sequencing Center for Infectious Disease"/>
            <person name="Wu L."/>
            <person name="Ma J."/>
        </authorList>
    </citation>
    <scope>NUCLEOTIDE SEQUENCE [LARGE SCALE GENOMIC DNA]</scope>
    <source>
        <strain evidence="4">JCM 9650</strain>
    </source>
</reference>
<dbReference type="SUPFAM" id="SSF47413">
    <property type="entry name" value="lambda repressor-like DNA-binding domains"/>
    <property type="match status" value="1"/>
</dbReference>
<evidence type="ECO:0000313" key="4">
    <source>
        <dbReference type="Proteomes" id="UP001501423"/>
    </source>
</evidence>
<comment type="caution">
    <text evidence="3">The sequence shown here is derived from an EMBL/GenBank/DDBJ whole genome shotgun (WGS) entry which is preliminary data.</text>
</comment>
<feature type="region of interest" description="Disordered" evidence="1">
    <location>
        <begin position="86"/>
        <end position="112"/>
    </location>
</feature>
<dbReference type="InterPro" id="IPR001387">
    <property type="entry name" value="Cro/C1-type_HTH"/>
</dbReference>
<dbReference type="InterPro" id="IPR010982">
    <property type="entry name" value="Lambda_DNA-bd_dom_sf"/>
</dbReference>
<keyword evidence="4" id="KW-1185">Reference proteome</keyword>
<dbReference type="SMART" id="SM00530">
    <property type="entry name" value="HTH_XRE"/>
    <property type="match status" value="1"/>
</dbReference>
<dbReference type="EMBL" id="BAAAVA010000050">
    <property type="protein sequence ID" value="GAA2935263.1"/>
    <property type="molecule type" value="Genomic_DNA"/>
</dbReference>
<name>A0ABP6JMX3_9ACTN</name>
<dbReference type="SUPFAM" id="SSF47090">
    <property type="entry name" value="PGBD-like"/>
    <property type="match status" value="1"/>
</dbReference>
<protein>
    <recommendedName>
        <fullName evidence="2">HTH cro/C1-type domain-containing protein</fullName>
    </recommendedName>
</protein>
<dbReference type="Gene3D" id="1.10.260.40">
    <property type="entry name" value="lambda repressor-like DNA-binding domains"/>
    <property type="match status" value="1"/>
</dbReference>
<dbReference type="CDD" id="cd00093">
    <property type="entry name" value="HTH_XRE"/>
    <property type="match status" value="1"/>
</dbReference>
<dbReference type="Gene3D" id="1.10.101.10">
    <property type="entry name" value="PGBD-like superfamily/PGBD"/>
    <property type="match status" value="1"/>
</dbReference>
<dbReference type="RefSeq" id="WP_346089690.1">
    <property type="nucleotide sequence ID" value="NZ_BAAAVA010000050.1"/>
</dbReference>
<dbReference type="InterPro" id="IPR036365">
    <property type="entry name" value="PGBD-like_sf"/>
</dbReference>
<dbReference type="Proteomes" id="UP001501423">
    <property type="component" value="Unassembled WGS sequence"/>
</dbReference>